<protein>
    <submittedName>
        <fullName evidence="9">WGS project CCBQ000000000 data, contig 00107</fullName>
    </submittedName>
</protein>
<feature type="domain" description="Glycosyl hydrolase family 32 N-terminal" evidence="7">
    <location>
        <begin position="48"/>
        <end position="420"/>
    </location>
</feature>
<accession>A0A0A8L139</accession>
<dbReference type="SMART" id="SM00640">
    <property type="entry name" value="Glyco_32"/>
    <property type="match status" value="1"/>
</dbReference>
<dbReference type="Gene3D" id="2.60.120.560">
    <property type="entry name" value="Exo-inulinase, domain 1"/>
    <property type="match status" value="1"/>
</dbReference>
<evidence type="ECO:0000256" key="1">
    <source>
        <dbReference type="ARBA" id="ARBA00009902"/>
    </source>
</evidence>
<dbReference type="EMBL" id="CCBQ010000004">
    <property type="protein sequence ID" value="CDO91976.1"/>
    <property type="molecule type" value="Genomic_DNA"/>
</dbReference>
<dbReference type="InterPro" id="IPR018053">
    <property type="entry name" value="Glyco_hydro_32_AS"/>
</dbReference>
<organism evidence="9 10">
    <name type="scientific">Kluyveromyces dobzhanskii CBS 2104</name>
    <dbReference type="NCBI Taxonomy" id="1427455"/>
    <lineage>
        <taxon>Eukaryota</taxon>
        <taxon>Fungi</taxon>
        <taxon>Dikarya</taxon>
        <taxon>Ascomycota</taxon>
        <taxon>Saccharomycotina</taxon>
        <taxon>Saccharomycetes</taxon>
        <taxon>Saccharomycetales</taxon>
        <taxon>Saccharomycetaceae</taxon>
        <taxon>Kluyveromyces</taxon>
    </lineage>
</organism>
<dbReference type="AlphaFoldDB" id="A0A0A8L139"/>
<feature type="domain" description="Glycosyl hydrolase family 32 C-terminal" evidence="8">
    <location>
        <begin position="441"/>
        <end position="587"/>
    </location>
</feature>
<comment type="caution">
    <text evidence="9">The sequence shown here is derived from an EMBL/GenBank/DDBJ whole genome shotgun (WGS) entry which is preliminary data.</text>
</comment>
<dbReference type="CDD" id="cd18622">
    <property type="entry name" value="GH32_Inu-like"/>
    <property type="match status" value="1"/>
</dbReference>
<dbReference type="Gene3D" id="2.115.10.20">
    <property type="entry name" value="Glycosyl hydrolase domain, family 43"/>
    <property type="match status" value="1"/>
</dbReference>
<dbReference type="InterPro" id="IPR001362">
    <property type="entry name" value="Glyco_hydro_32"/>
</dbReference>
<evidence type="ECO:0000313" key="10">
    <source>
        <dbReference type="Proteomes" id="UP000031516"/>
    </source>
</evidence>
<dbReference type="InterPro" id="IPR013189">
    <property type="entry name" value="Glyco_hydro_32_C"/>
</dbReference>
<dbReference type="Pfam" id="PF00251">
    <property type="entry name" value="Glyco_hydro_32N"/>
    <property type="match status" value="1"/>
</dbReference>
<keyword evidence="2" id="KW-0732">Signal</keyword>
<dbReference type="SUPFAM" id="SSF75005">
    <property type="entry name" value="Arabinanase/levansucrase/invertase"/>
    <property type="match status" value="1"/>
</dbReference>
<keyword evidence="10" id="KW-1185">Reference proteome</keyword>
<reference evidence="9 10" key="1">
    <citation type="submission" date="2014-03" db="EMBL/GenBank/DDBJ databases">
        <title>The genome of Kluyveromyces dobzhanskii.</title>
        <authorList>
            <person name="Nystedt B."/>
            <person name="Astrom S."/>
        </authorList>
    </citation>
    <scope>NUCLEOTIDE SEQUENCE [LARGE SCALE GENOMIC DNA]</scope>
    <source>
        <strain evidence="9 10">CBS 2104</strain>
    </source>
</reference>
<dbReference type="InterPro" id="IPR013320">
    <property type="entry name" value="ConA-like_dom_sf"/>
</dbReference>
<dbReference type="SUPFAM" id="SSF49899">
    <property type="entry name" value="Concanavalin A-like lectins/glucanases"/>
    <property type="match status" value="1"/>
</dbReference>
<dbReference type="GO" id="GO:0005987">
    <property type="term" value="P:sucrose catabolic process"/>
    <property type="evidence" value="ECO:0007669"/>
    <property type="project" value="TreeGrafter"/>
</dbReference>
<dbReference type="PANTHER" id="PTHR42800:SF4">
    <property type="entry name" value="INVERTASE 2"/>
    <property type="match status" value="1"/>
</dbReference>
<dbReference type="Pfam" id="PF08244">
    <property type="entry name" value="Glyco_hydro_32C"/>
    <property type="match status" value="1"/>
</dbReference>
<gene>
    <name evidence="9" type="ORF">KLDO_g306</name>
</gene>
<dbReference type="GO" id="GO:0005576">
    <property type="term" value="C:extracellular region"/>
    <property type="evidence" value="ECO:0007669"/>
    <property type="project" value="UniProtKB-ARBA"/>
</dbReference>
<evidence type="ECO:0000259" key="8">
    <source>
        <dbReference type="Pfam" id="PF08244"/>
    </source>
</evidence>
<evidence type="ECO:0000256" key="4">
    <source>
        <dbReference type="ARBA" id="ARBA00023180"/>
    </source>
</evidence>
<keyword evidence="3 6" id="KW-0378">Hydrolase</keyword>
<dbReference type="PANTHER" id="PTHR42800">
    <property type="entry name" value="EXOINULINASE INUD (AFU_ORTHOLOGUE AFUA_5G00480)"/>
    <property type="match status" value="1"/>
</dbReference>
<evidence type="ECO:0000259" key="7">
    <source>
        <dbReference type="Pfam" id="PF00251"/>
    </source>
</evidence>
<dbReference type="GO" id="GO:0004575">
    <property type="term" value="F:sucrose alpha-glucosidase activity"/>
    <property type="evidence" value="ECO:0007669"/>
    <property type="project" value="TreeGrafter"/>
</dbReference>
<evidence type="ECO:0000313" key="9">
    <source>
        <dbReference type="EMBL" id="CDO91976.1"/>
    </source>
</evidence>
<keyword evidence="4" id="KW-0325">Glycoprotein</keyword>
<dbReference type="InterPro" id="IPR013148">
    <property type="entry name" value="Glyco_hydro_32_N"/>
</dbReference>
<keyword evidence="5 6" id="KW-0326">Glycosidase</keyword>
<name>A0A0A8L139_9SACH</name>
<evidence type="ECO:0000256" key="5">
    <source>
        <dbReference type="ARBA" id="ARBA00023295"/>
    </source>
</evidence>
<evidence type="ECO:0000256" key="3">
    <source>
        <dbReference type="ARBA" id="ARBA00022801"/>
    </source>
</evidence>
<evidence type="ECO:0000256" key="6">
    <source>
        <dbReference type="RuleBase" id="RU362110"/>
    </source>
</evidence>
<dbReference type="GO" id="GO:0000324">
    <property type="term" value="C:fungal-type vacuole"/>
    <property type="evidence" value="ECO:0007669"/>
    <property type="project" value="TreeGrafter"/>
</dbReference>
<dbReference type="OrthoDB" id="202537at2759"/>
<evidence type="ECO:0000256" key="2">
    <source>
        <dbReference type="ARBA" id="ARBA00022729"/>
    </source>
</evidence>
<dbReference type="PROSITE" id="PS00609">
    <property type="entry name" value="GLYCOSYL_HYDROL_F32"/>
    <property type="match status" value="1"/>
</dbReference>
<comment type="similarity">
    <text evidence="1 6">Belongs to the glycosyl hydrolase 32 family.</text>
</comment>
<dbReference type="InterPro" id="IPR023296">
    <property type="entry name" value="Glyco_hydro_beta-prop_sf"/>
</dbReference>
<sequence>MLKLLSLLVPLASASIIQYQANVSAISSEWNATSNSSSSLSLNRPAIHFTPDKGWINDPNGLWYDAKEEDWHLYFQYNPESPHWDLPLYWGHAVSKDLTVWKDHGVSFGTKNESDGAFSGSMVIDYNNTSGFFNASVDPRQRVVAVWTLAEPDKQTQLLSYSHDGGYHFTEYEGNPVLDIDALNFRDPKVFWYDGAEDSEGHWIMAVAIPQKFSVAFYSSPDLKEWTLESDFTDKGFVGYQYECPGLVKVPYVRNTTFASTPNSNVTSSSPLSFNSTESWINSTSAAWNSSSVWNSSHTNSTLLNSTMFGNETVLQEALEESGFAWVLFLSINPGAPQGGSVNEYFIGDFNGTHFHPFDDQTRFVDLGKDFYAMQTFFNTPNQKDVFGIAWASNWQYGNHVPTTPWRSSMSLVRNFTVTEFNPNPNTTELVLSGVPVIDYSELRKNGTTYSIEDKQLSVSDSEVIELEDPTGVFEFSLEWSVNATNVKNYVFSDLSLYLQGDKHADEYLRLGFEANAAAFFIDRGHSNVPFVEENPFFTQRLSVNNPPSDYTSNTYDVYGVVDRNIIELYFNNGTVTSTNTFFFTTGNYISSIILETGVDDVYEVSNLRVNQFYAD</sequence>
<dbReference type="Proteomes" id="UP000031516">
    <property type="component" value="Unassembled WGS sequence"/>
</dbReference>
<proteinExistence type="inferred from homology"/>